<protein>
    <submittedName>
        <fullName evidence="2">DUF6173 family protein</fullName>
    </submittedName>
</protein>
<feature type="compositionally biased region" description="Basic and acidic residues" evidence="1">
    <location>
        <begin position="17"/>
        <end position="27"/>
    </location>
</feature>
<proteinExistence type="predicted"/>
<dbReference type="RefSeq" id="WP_271432331.1">
    <property type="nucleotide sequence ID" value="NZ_JAQIOY010000003.1"/>
</dbReference>
<dbReference type="InterPro" id="IPR046171">
    <property type="entry name" value="DUF6173"/>
</dbReference>
<gene>
    <name evidence="2" type="ORF">PFY00_09560</name>
</gene>
<sequence>MDDAIATAAEAVEAEALPRKIDLHTEESAPQNGPLPEAVTSKPVTQKSPAEWAHERLVLYLQAFEQQLDNEHEVAMGFAGGEAGVLRIEGLGYFDPDIVTFYGTDPSGARMQLIQHVSQLSVVLRAMPKEVEQEEPRRIGFRLAADLGKENS</sequence>
<feature type="region of interest" description="Disordered" evidence="1">
    <location>
        <begin position="17"/>
        <end position="47"/>
    </location>
</feature>
<dbReference type="Proteomes" id="UP001210720">
    <property type="component" value="Unassembled WGS sequence"/>
</dbReference>
<keyword evidence="3" id="KW-1185">Reference proteome</keyword>
<evidence type="ECO:0000313" key="2">
    <source>
        <dbReference type="EMBL" id="MDA7424972.1"/>
    </source>
</evidence>
<dbReference type="EMBL" id="JAQIOY010000003">
    <property type="protein sequence ID" value="MDA7424972.1"/>
    <property type="molecule type" value="Genomic_DNA"/>
</dbReference>
<name>A0ABT4XSP2_9RHOB</name>
<comment type="caution">
    <text evidence="2">The sequence shown here is derived from an EMBL/GenBank/DDBJ whole genome shotgun (WGS) entry which is preliminary data.</text>
</comment>
<evidence type="ECO:0000256" key="1">
    <source>
        <dbReference type="SAM" id="MobiDB-lite"/>
    </source>
</evidence>
<dbReference type="Pfam" id="PF19670">
    <property type="entry name" value="DUF6173"/>
    <property type="match status" value="1"/>
</dbReference>
<evidence type="ECO:0000313" key="3">
    <source>
        <dbReference type="Proteomes" id="UP001210720"/>
    </source>
</evidence>
<accession>A0ABT4XSP2</accession>
<reference evidence="2 3" key="1">
    <citation type="submission" date="2023-01" db="EMBL/GenBank/DDBJ databases">
        <title>Thalassococcus onchidii sp. nov., isolated from a marine invertebrate from the South China Sea.</title>
        <authorList>
            <person name="Xu S."/>
            <person name="Liu Z."/>
            <person name="Xu Y."/>
        </authorList>
    </citation>
    <scope>NUCLEOTIDE SEQUENCE [LARGE SCALE GENOMIC DNA]</scope>
    <source>
        <strain evidence="2 3">KCTC 32084</strain>
    </source>
</reference>
<organism evidence="2 3">
    <name type="scientific">Thalassococcus lentus</name>
    <dbReference type="NCBI Taxonomy" id="1210524"/>
    <lineage>
        <taxon>Bacteria</taxon>
        <taxon>Pseudomonadati</taxon>
        <taxon>Pseudomonadota</taxon>
        <taxon>Alphaproteobacteria</taxon>
        <taxon>Rhodobacterales</taxon>
        <taxon>Roseobacteraceae</taxon>
        <taxon>Thalassococcus</taxon>
    </lineage>
</organism>